<sequence length="169" mass="19633">MDEIIIETERLYIKPWSLDYTDKLYNLMSDNRVHLYTGDSVWTKERTKRYIQFNINRGSLSLDNFHGAVILKESNEIIGLTGLNPYFLKQPEIEWQLGTEFWNKGYATEIGNAIIQSAFKNSNIIRIYGMANPKNIASMTVMKKVGMTCLGARDFRGEQAMFYEILRKV</sequence>
<dbReference type="PANTHER" id="PTHR43792">
    <property type="entry name" value="GNAT FAMILY, PUTATIVE (AFU_ORTHOLOGUE AFUA_3G00765)-RELATED-RELATED"/>
    <property type="match status" value="1"/>
</dbReference>
<keyword evidence="3" id="KW-1185">Reference proteome</keyword>
<dbReference type="Proteomes" id="UP000736583">
    <property type="component" value="Unassembled WGS sequence"/>
</dbReference>
<organism evidence="2 3">
    <name type="scientific">Clostridium simiarum</name>
    <dbReference type="NCBI Taxonomy" id="2841506"/>
    <lineage>
        <taxon>Bacteria</taxon>
        <taxon>Bacillati</taxon>
        <taxon>Bacillota</taxon>
        <taxon>Clostridia</taxon>
        <taxon>Eubacteriales</taxon>
        <taxon>Clostridiaceae</taxon>
        <taxon>Clostridium</taxon>
    </lineage>
</organism>
<dbReference type="PANTHER" id="PTHR43792:SF1">
    <property type="entry name" value="N-ACETYLTRANSFERASE DOMAIN-CONTAINING PROTEIN"/>
    <property type="match status" value="1"/>
</dbReference>
<dbReference type="InterPro" id="IPR000182">
    <property type="entry name" value="GNAT_dom"/>
</dbReference>
<name>A0ABS6EZG0_9CLOT</name>
<evidence type="ECO:0000313" key="2">
    <source>
        <dbReference type="EMBL" id="MBU5591613.1"/>
    </source>
</evidence>
<dbReference type="PROSITE" id="PS51186">
    <property type="entry name" value="GNAT"/>
    <property type="match status" value="1"/>
</dbReference>
<reference evidence="2 3" key="1">
    <citation type="submission" date="2021-06" db="EMBL/GenBank/DDBJ databases">
        <authorList>
            <person name="Sun Q."/>
            <person name="Li D."/>
        </authorList>
    </citation>
    <scope>NUCLEOTIDE SEQUENCE [LARGE SCALE GENOMIC DNA]</scope>
    <source>
        <strain evidence="2 3">MSJ-4</strain>
    </source>
</reference>
<dbReference type="Pfam" id="PF13302">
    <property type="entry name" value="Acetyltransf_3"/>
    <property type="match status" value="1"/>
</dbReference>
<comment type="caution">
    <text evidence="2">The sequence shown here is derived from an EMBL/GenBank/DDBJ whole genome shotgun (WGS) entry which is preliminary data.</text>
</comment>
<gene>
    <name evidence="2" type="ORF">KQI89_07530</name>
</gene>
<feature type="domain" description="N-acetyltransferase" evidence="1">
    <location>
        <begin position="11"/>
        <end position="169"/>
    </location>
</feature>
<dbReference type="EMBL" id="JAHLQL010000001">
    <property type="protein sequence ID" value="MBU5591613.1"/>
    <property type="molecule type" value="Genomic_DNA"/>
</dbReference>
<protein>
    <submittedName>
        <fullName evidence="2">GNAT family N-acetyltransferase</fullName>
    </submittedName>
</protein>
<proteinExistence type="predicted"/>
<dbReference type="InterPro" id="IPR051531">
    <property type="entry name" value="N-acetyltransferase"/>
</dbReference>
<dbReference type="RefSeq" id="WP_216456554.1">
    <property type="nucleotide sequence ID" value="NZ_JAHLQL010000001.1"/>
</dbReference>
<evidence type="ECO:0000259" key="1">
    <source>
        <dbReference type="PROSITE" id="PS51186"/>
    </source>
</evidence>
<accession>A0ABS6EZG0</accession>
<evidence type="ECO:0000313" key="3">
    <source>
        <dbReference type="Proteomes" id="UP000736583"/>
    </source>
</evidence>